<protein>
    <submittedName>
        <fullName evidence="1">WD40-like Beta Propeller Repeat</fullName>
    </submittedName>
</protein>
<accession>A0A239K3K6</accession>
<dbReference type="Gene3D" id="2.120.10.10">
    <property type="match status" value="1"/>
</dbReference>
<sequence length="515" mass="60224">MIGTIRISLIALTLLLFTDVQSQSIFKMYKEAEEVFYDEKFGEALTKYLEIEEIEENYEDIQYKIEICKLLSITQYEDMEPFYSFEEVMGARDKFYYYWEGRILMKEYEFEEALESLKKFISLPAKKSDIILEEARRWANWAVAAKKFMDNPKFYEIHLLERGLNTEYAELSPVYFADKEELLFLSNRDPQRPDQFQIYHSRHEGSRSWSEPEVIYNVGTFTRENSNIEVVAEDGRLFQFRTDKGGDLFYSEPTDSKTGWSVPKEFDSKISTTHLSSHFFINEHEDRIIFSKNVGSSKDPNLDLFQSIKDPESGEWSKPALFATTINSEYNEDSPYLSPDEKTLYFASDGHETMGGYDIFKSEFDSNTLTWSEPENLGFPVNSPDDEIHFKLNADQMSGYFTSNRLHTIGDYDIFFFWEIHTVKIKGRVIDGATGQPITNARIFFRPVEYTDMYFFSPIDENGRYEMQINADDVYEVEIKMNDTREVTSLEDFEIHSTGGTSTTYLKDFHIGDNP</sequence>
<name>A0A239K3K6_EKHLU</name>
<reference evidence="1 2" key="1">
    <citation type="submission" date="2017-06" db="EMBL/GenBank/DDBJ databases">
        <authorList>
            <person name="Kim H.J."/>
            <person name="Triplett B.A."/>
        </authorList>
    </citation>
    <scope>NUCLEOTIDE SEQUENCE [LARGE SCALE GENOMIC DNA]</scope>
    <source>
        <strain evidence="1 2">DSM 19307</strain>
    </source>
</reference>
<dbReference type="InterPro" id="IPR011659">
    <property type="entry name" value="WD40"/>
</dbReference>
<evidence type="ECO:0000313" key="2">
    <source>
        <dbReference type="Proteomes" id="UP000198393"/>
    </source>
</evidence>
<keyword evidence="2" id="KW-1185">Reference proteome</keyword>
<dbReference type="EMBL" id="FZPD01000004">
    <property type="protein sequence ID" value="SNT11744.1"/>
    <property type="molecule type" value="Genomic_DNA"/>
</dbReference>
<evidence type="ECO:0000313" key="1">
    <source>
        <dbReference type="EMBL" id="SNT11744.1"/>
    </source>
</evidence>
<dbReference type="OrthoDB" id="1488841at2"/>
<organism evidence="1 2">
    <name type="scientific">Ekhidna lutea</name>
    <dbReference type="NCBI Taxonomy" id="447679"/>
    <lineage>
        <taxon>Bacteria</taxon>
        <taxon>Pseudomonadati</taxon>
        <taxon>Bacteroidota</taxon>
        <taxon>Cytophagia</taxon>
        <taxon>Cytophagales</taxon>
        <taxon>Reichenbachiellaceae</taxon>
        <taxon>Ekhidna</taxon>
    </lineage>
</organism>
<dbReference type="Pfam" id="PF07676">
    <property type="entry name" value="PD40"/>
    <property type="match status" value="1"/>
</dbReference>
<dbReference type="Proteomes" id="UP000198393">
    <property type="component" value="Unassembled WGS sequence"/>
</dbReference>
<dbReference type="AlphaFoldDB" id="A0A239K3K6"/>
<dbReference type="SUPFAM" id="SSF82171">
    <property type="entry name" value="DPP6 N-terminal domain-like"/>
    <property type="match status" value="1"/>
</dbReference>
<proteinExistence type="predicted"/>
<gene>
    <name evidence="1" type="ORF">SAMN05421640_2354</name>
</gene>